<protein>
    <submittedName>
        <fullName evidence="1">Uncharacterized protein</fullName>
    </submittedName>
</protein>
<dbReference type="SUPFAM" id="SSF46785">
    <property type="entry name" value="Winged helix' DNA-binding domain"/>
    <property type="match status" value="1"/>
</dbReference>
<sequence>FRRDIFLYVMNNPGATPSEVAKALNSPPQSISRALAALNGFIRNKPNPKGQGKGRTKQLMVSVKPVFDLIFEQMGNKKGLEPFEVENIDKVFFHPMVLKKTRANFKTKGDSSSLVMNIMLTLKGLNIIRNSRNREDIQLYKQFEFIVEKHVGKKLKDIMGF</sequence>
<gene>
    <name evidence="1" type="ORF">S01H1_77900</name>
</gene>
<evidence type="ECO:0000313" key="1">
    <source>
        <dbReference type="EMBL" id="GAG53125.1"/>
    </source>
</evidence>
<dbReference type="EMBL" id="BARS01052390">
    <property type="protein sequence ID" value="GAG53125.1"/>
    <property type="molecule type" value="Genomic_DNA"/>
</dbReference>
<organism evidence="1">
    <name type="scientific">marine sediment metagenome</name>
    <dbReference type="NCBI Taxonomy" id="412755"/>
    <lineage>
        <taxon>unclassified sequences</taxon>
        <taxon>metagenomes</taxon>
        <taxon>ecological metagenomes</taxon>
    </lineage>
</organism>
<accession>X0YB85</accession>
<dbReference type="InterPro" id="IPR036390">
    <property type="entry name" value="WH_DNA-bd_sf"/>
</dbReference>
<name>X0YB85_9ZZZZ</name>
<feature type="non-terminal residue" evidence="1">
    <location>
        <position position="1"/>
    </location>
</feature>
<reference evidence="1" key="1">
    <citation type="journal article" date="2014" name="Front. Microbiol.">
        <title>High frequency of phylogenetically diverse reductive dehalogenase-homologous genes in deep subseafloor sedimentary metagenomes.</title>
        <authorList>
            <person name="Kawai M."/>
            <person name="Futagami T."/>
            <person name="Toyoda A."/>
            <person name="Takaki Y."/>
            <person name="Nishi S."/>
            <person name="Hori S."/>
            <person name="Arai W."/>
            <person name="Tsubouchi T."/>
            <person name="Morono Y."/>
            <person name="Uchiyama I."/>
            <person name="Ito T."/>
            <person name="Fujiyama A."/>
            <person name="Inagaki F."/>
            <person name="Takami H."/>
        </authorList>
    </citation>
    <scope>NUCLEOTIDE SEQUENCE</scope>
    <source>
        <strain evidence="1">Expedition CK06-06</strain>
    </source>
</reference>
<dbReference type="AlphaFoldDB" id="X0YB85"/>
<proteinExistence type="predicted"/>
<comment type="caution">
    <text evidence="1">The sequence shown here is derived from an EMBL/GenBank/DDBJ whole genome shotgun (WGS) entry which is preliminary data.</text>
</comment>